<dbReference type="InParanoid" id="A0A7R8YZA8"/>
<sequence length="214" mass="24911">MSRFSFKIIIVFLCTVDVSTDMQFGNLTHWKEPQHTRKDRALIFHNSGVAKMVFGAIYPIHLEDKVKWRQLNCAYNLQAQYSVPTEPIYWWDKWKGRTLRSMHEQFEKSGTYVPDESRLFIYSAMEAYMNQQGKNGRKCLCRSICENAQIDHPEGIFSEILYVLLLPGKDFSRDEYKDAYEAGRAGADCEFIYPECPRGEGLLDSIVLTFSNFD</sequence>
<evidence type="ECO:0000256" key="1">
    <source>
        <dbReference type="SAM" id="SignalP"/>
    </source>
</evidence>
<feature type="signal peptide" evidence="1">
    <location>
        <begin position="1"/>
        <end position="20"/>
    </location>
</feature>
<keyword evidence="1" id="KW-0732">Signal</keyword>
<dbReference type="Proteomes" id="UP000594454">
    <property type="component" value="Chromosome 5"/>
</dbReference>
<dbReference type="InterPro" id="IPR006631">
    <property type="entry name" value="DM4_12"/>
</dbReference>
<feature type="chain" id="PRO_5031117891" evidence="1">
    <location>
        <begin position="21"/>
        <end position="214"/>
    </location>
</feature>
<evidence type="ECO:0000313" key="3">
    <source>
        <dbReference type="Proteomes" id="UP000594454"/>
    </source>
</evidence>
<proteinExistence type="predicted"/>
<dbReference type="EMBL" id="LR899013">
    <property type="protein sequence ID" value="CAD7091039.1"/>
    <property type="molecule type" value="Genomic_DNA"/>
</dbReference>
<reference evidence="2 3" key="1">
    <citation type="submission" date="2020-11" db="EMBL/GenBank/DDBJ databases">
        <authorList>
            <person name="Wallbank WR R."/>
            <person name="Pardo Diaz C."/>
            <person name="Kozak K."/>
            <person name="Martin S."/>
            <person name="Jiggins C."/>
            <person name="Moest M."/>
            <person name="Warren A I."/>
            <person name="Generalovic N T."/>
            <person name="Byers J.R.P. K."/>
            <person name="Montejo-Kovacevich G."/>
            <person name="Yen C E."/>
        </authorList>
    </citation>
    <scope>NUCLEOTIDE SEQUENCE [LARGE SCALE GENOMIC DNA]</scope>
</reference>
<organism evidence="2 3">
    <name type="scientific">Hermetia illucens</name>
    <name type="common">Black soldier fly</name>
    <dbReference type="NCBI Taxonomy" id="343691"/>
    <lineage>
        <taxon>Eukaryota</taxon>
        <taxon>Metazoa</taxon>
        <taxon>Ecdysozoa</taxon>
        <taxon>Arthropoda</taxon>
        <taxon>Hexapoda</taxon>
        <taxon>Insecta</taxon>
        <taxon>Pterygota</taxon>
        <taxon>Neoptera</taxon>
        <taxon>Endopterygota</taxon>
        <taxon>Diptera</taxon>
        <taxon>Brachycera</taxon>
        <taxon>Stratiomyomorpha</taxon>
        <taxon>Stratiomyidae</taxon>
        <taxon>Hermetiinae</taxon>
        <taxon>Hermetia</taxon>
    </lineage>
</organism>
<keyword evidence="3" id="KW-1185">Reference proteome</keyword>
<dbReference type="Pfam" id="PF07841">
    <property type="entry name" value="DM4_12"/>
    <property type="match status" value="1"/>
</dbReference>
<dbReference type="OrthoDB" id="6358587at2759"/>
<dbReference type="AlphaFoldDB" id="A0A7R8YZA8"/>
<evidence type="ECO:0000313" key="2">
    <source>
        <dbReference type="EMBL" id="CAD7091039.1"/>
    </source>
</evidence>
<name>A0A7R8YZA8_HERIL</name>
<gene>
    <name evidence="2" type="ORF">HERILL_LOCUS13488</name>
</gene>
<accession>A0A7R8YZA8</accession>
<dbReference type="PANTHER" id="PTHR21398:SF11">
    <property type="entry name" value="HDC15381-RELATED"/>
    <property type="match status" value="1"/>
</dbReference>
<protein>
    <submittedName>
        <fullName evidence="2">Uncharacterized protein</fullName>
    </submittedName>
</protein>
<dbReference type="PANTHER" id="PTHR21398">
    <property type="entry name" value="AGAP007094-PA"/>
    <property type="match status" value="1"/>
</dbReference>
<dbReference type="SMART" id="SM00718">
    <property type="entry name" value="DM4_12"/>
    <property type="match status" value="1"/>
</dbReference>